<gene>
    <name evidence="1" type="ORF">CUNI_LOCUS2988</name>
</gene>
<dbReference type="EMBL" id="CAJHNH020000405">
    <property type="protein sequence ID" value="CAG5117430.1"/>
    <property type="molecule type" value="Genomic_DNA"/>
</dbReference>
<reference evidence="1" key="1">
    <citation type="submission" date="2021-04" db="EMBL/GenBank/DDBJ databases">
        <authorList>
            <consortium name="Molecular Ecology Group"/>
        </authorList>
    </citation>
    <scope>NUCLEOTIDE SEQUENCE</scope>
</reference>
<name>A0A8S3YR63_9EUPU</name>
<sequence length="205" mass="23808">MADEDNVDTYGVIKDGIRYQIMKENNKRTSFSSNNQQIVFRGRQVLEGIEKSEKLMSSDFRRQQTALIDKFEKLQKKRETLGILQPSWSLTERRHSEPIVRDVQIHSPLLHRFPQTQHGLKTHVNMQQQNPINPRISVARRQSEETRKEILATSLPRLEAIMASSRRRATIAGNASLSDYFPSSQELNKLSRLYKQTSRVDEESD</sequence>
<organism evidence="1 2">
    <name type="scientific">Candidula unifasciata</name>
    <dbReference type="NCBI Taxonomy" id="100452"/>
    <lineage>
        <taxon>Eukaryota</taxon>
        <taxon>Metazoa</taxon>
        <taxon>Spiralia</taxon>
        <taxon>Lophotrochozoa</taxon>
        <taxon>Mollusca</taxon>
        <taxon>Gastropoda</taxon>
        <taxon>Heterobranchia</taxon>
        <taxon>Euthyneura</taxon>
        <taxon>Panpulmonata</taxon>
        <taxon>Eupulmonata</taxon>
        <taxon>Stylommatophora</taxon>
        <taxon>Helicina</taxon>
        <taxon>Helicoidea</taxon>
        <taxon>Geomitridae</taxon>
        <taxon>Candidula</taxon>
    </lineage>
</organism>
<evidence type="ECO:0000313" key="1">
    <source>
        <dbReference type="EMBL" id="CAG5117430.1"/>
    </source>
</evidence>
<comment type="caution">
    <text evidence="1">The sequence shown here is derived from an EMBL/GenBank/DDBJ whole genome shotgun (WGS) entry which is preliminary data.</text>
</comment>
<dbReference type="AlphaFoldDB" id="A0A8S3YR63"/>
<evidence type="ECO:0000313" key="2">
    <source>
        <dbReference type="Proteomes" id="UP000678393"/>
    </source>
</evidence>
<dbReference type="Proteomes" id="UP000678393">
    <property type="component" value="Unassembled WGS sequence"/>
</dbReference>
<dbReference type="OrthoDB" id="6162422at2759"/>
<accession>A0A8S3YR63</accession>
<proteinExistence type="predicted"/>
<keyword evidence="2" id="KW-1185">Reference proteome</keyword>
<protein>
    <submittedName>
        <fullName evidence="1">Uncharacterized protein</fullName>
    </submittedName>
</protein>